<feature type="domain" description="AP2/ERF" evidence="7">
    <location>
        <begin position="330"/>
        <end position="388"/>
    </location>
</feature>
<evidence type="ECO:0000256" key="3">
    <source>
        <dbReference type="ARBA" id="ARBA00023125"/>
    </source>
</evidence>
<dbReference type="PANTHER" id="PTHR32467:SF90">
    <property type="entry name" value="AP2-LIKE ETHYLENE-RESPONSIVE TRANSCRIPTION FACTOR AIL1"/>
    <property type="match status" value="1"/>
</dbReference>
<keyword evidence="3" id="KW-0238">DNA-binding</keyword>
<dbReference type="PANTHER" id="PTHR32467">
    <property type="entry name" value="AP2-LIKE ETHYLENE-RESPONSIVE TRANSCRIPTION FACTOR"/>
    <property type="match status" value="1"/>
</dbReference>
<evidence type="ECO:0000313" key="9">
    <source>
        <dbReference type="Proteomes" id="UP001438707"/>
    </source>
</evidence>
<keyword evidence="2" id="KW-0805">Transcription regulation</keyword>
<feature type="region of interest" description="Disordered" evidence="6">
    <location>
        <begin position="1"/>
        <end position="39"/>
    </location>
</feature>
<name>A0AAW1QCW6_9CHLO</name>
<feature type="domain" description="AP2/ERF" evidence="7">
    <location>
        <begin position="128"/>
        <end position="201"/>
    </location>
</feature>
<dbReference type="Gene3D" id="3.30.730.10">
    <property type="entry name" value="AP2/ERF domain"/>
    <property type="match status" value="4"/>
</dbReference>
<dbReference type="InterPro" id="IPR036955">
    <property type="entry name" value="AP2/ERF_dom_sf"/>
</dbReference>
<proteinExistence type="predicted"/>
<organism evidence="8 9">
    <name type="scientific">Apatococcus lobatus</name>
    <dbReference type="NCBI Taxonomy" id="904363"/>
    <lineage>
        <taxon>Eukaryota</taxon>
        <taxon>Viridiplantae</taxon>
        <taxon>Chlorophyta</taxon>
        <taxon>core chlorophytes</taxon>
        <taxon>Trebouxiophyceae</taxon>
        <taxon>Chlorellales</taxon>
        <taxon>Chlorellaceae</taxon>
        <taxon>Apatococcus</taxon>
    </lineage>
</organism>
<comment type="subcellular location">
    <subcellularLocation>
        <location evidence="1">Nucleus</location>
    </subcellularLocation>
</comment>
<protein>
    <recommendedName>
        <fullName evidence="7">AP2/ERF domain-containing protein</fullName>
    </recommendedName>
</protein>
<dbReference type="PROSITE" id="PS51032">
    <property type="entry name" value="AP2_ERF"/>
    <property type="match status" value="4"/>
</dbReference>
<dbReference type="GO" id="GO:0005634">
    <property type="term" value="C:nucleus"/>
    <property type="evidence" value="ECO:0007669"/>
    <property type="project" value="UniProtKB-SubCell"/>
</dbReference>
<accession>A0AAW1QCW6</accession>
<dbReference type="SUPFAM" id="SSF54171">
    <property type="entry name" value="DNA-binding domain"/>
    <property type="match status" value="4"/>
</dbReference>
<evidence type="ECO:0000256" key="5">
    <source>
        <dbReference type="ARBA" id="ARBA00023242"/>
    </source>
</evidence>
<keyword evidence="5" id="KW-0539">Nucleus</keyword>
<dbReference type="Proteomes" id="UP001438707">
    <property type="component" value="Unassembled WGS sequence"/>
</dbReference>
<dbReference type="InterPro" id="IPR016177">
    <property type="entry name" value="DNA-bd_dom_sf"/>
</dbReference>
<evidence type="ECO:0000313" key="8">
    <source>
        <dbReference type="EMBL" id="KAK9819222.1"/>
    </source>
</evidence>
<evidence type="ECO:0000256" key="6">
    <source>
        <dbReference type="SAM" id="MobiDB-lite"/>
    </source>
</evidence>
<evidence type="ECO:0000256" key="2">
    <source>
        <dbReference type="ARBA" id="ARBA00023015"/>
    </source>
</evidence>
<sequence length="509" mass="56951">MVLDPPETGLPPLKPAWHEDCAAPDSSSNPLAHPSCPRRRKSARSFQILGTVDIHPSAKAKEVQNLARSSRVGLATSVMPSLSSDWRLPTGFQPLGVKRSVCIGQLRFLSARAAGPATEVQEPRVAEVNKGKVRRRQYKVRHAPSRFKGVRKNNEAYESRISVARGKQEALGVYTDEVEAARIYDQAVIVLKRKLDNLNFPLSTYADEVAGLQQYTFPEWAAIIKEASKQRYARRQSSTFKGVSGKASGVWTARVMARGRIINLGTHTSEEGAARAFDMAAIILDRPSTDLNFPLDDYADRLQELRGKTLDDLQSELLVRSRVGVVPTSRYNGVSRSPARGLVSYRARVFIESTEICLGHFADEKEAAKAFDKAIICAGRDDITLNFEWSNEEKAPLQRQDFKQLCQQLQEDAREKHNPKTSRHRGVSRRVQDSAEEYPWQAFLQFQKQKHYLGCWATEAEAARAYDQALICCRGRVEKTNFPLSTYNVDYLQSLDITALAAQLAASAR</sequence>
<keyword evidence="4" id="KW-0804">Transcription</keyword>
<dbReference type="GO" id="GO:0003677">
    <property type="term" value="F:DNA binding"/>
    <property type="evidence" value="ECO:0007669"/>
    <property type="project" value="UniProtKB-KW"/>
</dbReference>
<evidence type="ECO:0000259" key="7">
    <source>
        <dbReference type="PROSITE" id="PS51032"/>
    </source>
</evidence>
<evidence type="ECO:0000256" key="1">
    <source>
        <dbReference type="ARBA" id="ARBA00004123"/>
    </source>
</evidence>
<dbReference type="EMBL" id="JALJOS010000049">
    <property type="protein sequence ID" value="KAK9819222.1"/>
    <property type="molecule type" value="Genomic_DNA"/>
</dbReference>
<feature type="domain" description="AP2/ERF" evidence="7">
    <location>
        <begin position="239"/>
        <end position="294"/>
    </location>
</feature>
<gene>
    <name evidence="8" type="ORF">WJX74_007688</name>
</gene>
<reference evidence="8 9" key="1">
    <citation type="journal article" date="2024" name="Nat. Commun.">
        <title>Phylogenomics reveals the evolutionary origins of lichenization in chlorophyte algae.</title>
        <authorList>
            <person name="Puginier C."/>
            <person name="Libourel C."/>
            <person name="Otte J."/>
            <person name="Skaloud P."/>
            <person name="Haon M."/>
            <person name="Grisel S."/>
            <person name="Petersen M."/>
            <person name="Berrin J.G."/>
            <person name="Delaux P.M."/>
            <person name="Dal Grande F."/>
            <person name="Keller J."/>
        </authorList>
    </citation>
    <scope>NUCLEOTIDE SEQUENCE [LARGE SCALE GENOMIC DNA]</scope>
    <source>
        <strain evidence="8 9">SAG 2145</strain>
    </source>
</reference>
<comment type="caution">
    <text evidence="8">The sequence shown here is derived from an EMBL/GenBank/DDBJ whole genome shotgun (WGS) entry which is preliminary data.</text>
</comment>
<dbReference type="GO" id="GO:0003700">
    <property type="term" value="F:DNA-binding transcription factor activity"/>
    <property type="evidence" value="ECO:0007669"/>
    <property type="project" value="InterPro"/>
</dbReference>
<dbReference type="InterPro" id="IPR001471">
    <property type="entry name" value="AP2/ERF_dom"/>
</dbReference>
<keyword evidence="9" id="KW-1185">Reference proteome</keyword>
<dbReference type="SMART" id="SM00380">
    <property type="entry name" value="AP2"/>
    <property type="match status" value="3"/>
</dbReference>
<dbReference type="AlphaFoldDB" id="A0AAW1QCW6"/>
<feature type="domain" description="AP2/ERF" evidence="7">
    <location>
        <begin position="423"/>
        <end position="483"/>
    </location>
</feature>
<evidence type="ECO:0000256" key="4">
    <source>
        <dbReference type="ARBA" id="ARBA00023163"/>
    </source>
</evidence>